<evidence type="ECO:0000256" key="5">
    <source>
        <dbReference type="SAM" id="SignalP"/>
    </source>
</evidence>
<evidence type="ECO:0000256" key="3">
    <source>
        <dbReference type="ARBA" id="ARBA00023002"/>
    </source>
</evidence>
<reference evidence="7" key="1">
    <citation type="submission" date="2021-01" db="EMBL/GenBank/DDBJ databases">
        <authorList>
            <person name="Corre E."/>
            <person name="Pelletier E."/>
            <person name="Niang G."/>
            <person name="Scheremetjew M."/>
            <person name="Finn R."/>
            <person name="Kale V."/>
            <person name="Holt S."/>
            <person name="Cochrane G."/>
            <person name="Meng A."/>
            <person name="Brown T."/>
            <person name="Cohen L."/>
        </authorList>
    </citation>
    <scope>NUCLEOTIDE SEQUENCE</scope>
    <source>
        <strain evidence="7">CCMP3328</strain>
    </source>
</reference>
<name>A0A7R9WND9_9STRA</name>
<dbReference type="EC" id="1.8.4.11" evidence="2"/>
<gene>
    <name evidence="7" type="ORF">CAUS1442_LOCUS577</name>
</gene>
<dbReference type="GO" id="GO:0008113">
    <property type="term" value="F:peptide-methionine (S)-S-oxide reductase activity"/>
    <property type="evidence" value="ECO:0007669"/>
    <property type="project" value="UniProtKB-EC"/>
</dbReference>
<dbReference type="PANTHER" id="PTHR43774">
    <property type="entry name" value="PEPTIDE METHIONINE SULFOXIDE REDUCTASE"/>
    <property type="match status" value="1"/>
</dbReference>
<dbReference type="Gene3D" id="3.30.1060.10">
    <property type="entry name" value="Peptide methionine sulphoxide reductase MsrA"/>
    <property type="match status" value="1"/>
</dbReference>
<organism evidence="7">
    <name type="scientific">Craspedostauros australis</name>
    <dbReference type="NCBI Taxonomy" id="1486917"/>
    <lineage>
        <taxon>Eukaryota</taxon>
        <taxon>Sar</taxon>
        <taxon>Stramenopiles</taxon>
        <taxon>Ochrophyta</taxon>
        <taxon>Bacillariophyta</taxon>
        <taxon>Bacillariophyceae</taxon>
        <taxon>Bacillariophycidae</taxon>
        <taxon>Naviculales</taxon>
        <taxon>Naviculaceae</taxon>
        <taxon>Craspedostauros</taxon>
    </lineage>
</organism>
<feature type="chain" id="PRO_5031092927" description="peptide-methionine (S)-S-oxide reductase" evidence="5">
    <location>
        <begin position="35"/>
        <end position="235"/>
    </location>
</feature>
<proteinExistence type="inferred from homology"/>
<dbReference type="NCBIfam" id="TIGR00401">
    <property type="entry name" value="msrA"/>
    <property type="match status" value="1"/>
</dbReference>
<dbReference type="InterPro" id="IPR002569">
    <property type="entry name" value="Met_Sox_Rdtase_MsrA_dom"/>
</dbReference>
<feature type="domain" description="Peptide methionine sulphoxide reductase MsrA" evidence="6">
    <location>
        <begin position="46"/>
        <end position="192"/>
    </location>
</feature>
<evidence type="ECO:0000256" key="2">
    <source>
        <dbReference type="ARBA" id="ARBA00012502"/>
    </source>
</evidence>
<dbReference type="InterPro" id="IPR036509">
    <property type="entry name" value="Met_Sox_Rdtase_MsrA_sf"/>
</dbReference>
<dbReference type="EMBL" id="HBEF01000894">
    <property type="protein sequence ID" value="CAD8328480.1"/>
    <property type="molecule type" value="Transcribed_RNA"/>
</dbReference>
<dbReference type="Pfam" id="PF01625">
    <property type="entry name" value="PMSR"/>
    <property type="match status" value="1"/>
</dbReference>
<dbReference type="HAMAP" id="MF_01401">
    <property type="entry name" value="MsrA"/>
    <property type="match status" value="1"/>
</dbReference>
<evidence type="ECO:0000259" key="6">
    <source>
        <dbReference type="Pfam" id="PF01625"/>
    </source>
</evidence>
<evidence type="ECO:0000313" key="7">
    <source>
        <dbReference type="EMBL" id="CAD8328480.1"/>
    </source>
</evidence>
<dbReference type="AlphaFoldDB" id="A0A7R9WND9"/>
<evidence type="ECO:0000256" key="4">
    <source>
        <dbReference type="ARBA" id="ARBA00030643"/>
    </source>
</evidence>
<dbReference type="SUPFAM" id="SSF55068">
    <property type="entry name" value="Peptide methionine sulfoxide reductase"/>
    <property type="match status" value="1"/>
</dbReference>
<protein>
    <recommendedName>
        <fullName evidence="2">peptide-methionine (S)-S-oxide reductase</fullName>
        <ecNumber evidence="2">1.8.4.11</ecNumber>
    </recommendedName>
    <alternativeName>
        <fullName evidence="4">Peptide-methionine (S)-S-oxide reductase</fullName>
    </alternativeName>
</protein>
<comment type="similarity">
    <text evidence="1">Belongs to the MsrA Met sulfoxide reductase family.</text>
</comment>
<feature type="signal peptide" evidence="5">
    <location>
        <begin position="1"/>
        <end position="34"/>
    </location>
</feature>
<keyword evidence="3" id="KW-0560">Oxidoreductase</keyword>
<dbReference type="PANTHER" id="PTHR43774:SF1">
    <property type="entry name" value="PEPTIDE METHIONINE SULFOXIDE REDUCTASE MSRA 2"/>
    <property type="match status" value="1"/>
</dbReference>
<sequence>MARSQRFQPHYSLPLMAMRLLLSIIALLIASASSSDDLLAPTDSVITIAAGCFWSVELFFQRLPGVVQTQVGYTGGHVQTGSIDYERVLTGDTGHAESVRVAFDPAKTNAHELYRFFFDIHDATTLNRQLGDHGTQYRSAIFVHNDEQRKAAHEAMEEEQAQLKRKIVTQIVEATQWWPAEDYHQKYLEKGGQDSTKGSLRPIQCYGNSALIKNPELMLTAASKKLLLGTDEGEL</sequence>
<keyword evidence="5" id="KW-0732">Signal</keyword>
<accession>A0A7R9WND9</accession>
<evidence type="ECO:0000256" key="1">
    <source>
        <dbReference type="ARBA" id="ARBA00005591"/>
    </source>
</evidence>